<feature type="compositionally biased region" description="Basic residues" evidence="1">
    <location>
        <begin position="1"/>
        <end position="16"/>
    </location>
</feature>
<dbReference type="Proteomes" id="UP000186607">
    <property type="component" value="Unassembled WGS sequence"/>
</dbReference>
<evidence type="ECO:0000313" key="3">
    <source>
        <dbReference type="Proteomes" id="UP000186607"/>
    </source>
</evidence>
<dbReference type="STRING" id="249408.BOO71_0013987"/>
<name>A0A1U7NS91_9DEIO</name>
<gene>
    <name evidence="2" type="ORF">BOO71_0013987</name>
</gene>
<evidence type="ECO:0000256" key="1">
    <source>
        <dbReference type="SAM" id="MobiDB-lite"/>
    </source>
</evidence>
<feature type="region of interest" description="Disordered" evidence="1">
    <location>
        <begin position="1"/>
        <end position="65"/>
    </location>
</feature>
<keyword evidence="3" id="KW-1185">Reference proteome</keyword>
<reference evidence="2 3" key="1">
    <citation type="submission" date="2017-01" db="EMBL/GenBank/DDBJ databases">
        <title>Genome Analysis of Deinococcus marmoris KOPRI26562.</title>
        <authorList>
            <person name="Kim J.H."/>
            <person name="Oh H.-M."/>
        </authorList>
    </citation>
    <scope>NUCLEOTIDE SEQUENCE [LARGE SCALE GENOMIC DNA]</scope>
    <source>
        <strain evidence="2 3">KOPRI26562</strain>
    </source>
</reference>
<organism evidence="2 3">
    <name type="scientific">Deinococcus marmoris</name>
    <dbReference type="NCBI Taxonomy" id="249408"/>
    <lineage>
        <taxon>Bacteria</taxon>
        <taxon>Thermotogati</taxon>
        <taxon>Deinococcota</taxon>
        <taxon>Deinococci</taxon>
        <taxon>Deinococcales</taxon>
        <taxon>Deinococcaceae</taxon>
        <taxon>Deinococcus</taxon>
    </lineage>
</organism>
<accession>A0A1U7NS91</accession>
<comment type="caution">
    <text evidence="2">The sequence shown here is derived from an EMBL/GenBank/DDBJ whole genome shotgun (WGS) entry which is preliminary data.</text>
</comment>
<dbReference type="AlphaFoldDB" id="A0A1U7NS91"/>
<protein>
    <submittedName>
        <fullName evidence="2">Uncharacterized protein</fullName>
    </submittedName>
</protein>
<sequence>MNGWRGVRRQRQRGGHGRQASAPGGGDHDGPDIHGAAGNRKKCRTWPPSAPEHERSGSAIAPAPGRDMLNLKLNIQGPCPSCGVPRVGFTDF</sequence>
<dbReference type="EMBL" id="MSTI01000164">
    <property type="protein sequence ID" value="OLV15789.1"/>
    <property type="molecule type" value="Genomic_DNA"/>
</dbReference>
<proteinExistence type="predicted"/>
<evidence type="ECO:0000313" key="2">
    <source>
        <dbReference type="EMBL" id="OLV15789.1"/>
    </source>
</evidence>